<dbReference type="InterPro" id="IPR046960">
    <property type="entry name" value="PPR_At4g14850-like_plant"/>
</dbReference>
<dbReference type="FunFam" id="1.25.40.10:FF:000073">
    <property type="entry name" value="Pentatricopeptide repeat-containing protein chloroplastic"/>
    <property type="match status" value="1"/>
</dbReference>
<feature type="repeat" description="PPR" evidence="2">
    <location>
        <begin position="448"/>
        <end position="482"/>
    </location>
</feature>
<dbReference type="NCBIfam" id="TIGR00756">
    <property type="entry name" value="PPR"/>
    <property type="match status" value="6"/>
</dbReference>
<dbReference type="PANTHER" id="PTHR47926">
    <property type="entry name" value="PENTATRICOPEPTIDE REPEAT-CONTAINING PROTEIN"/>
    <property type="match status" value="1"/>
</dbReference>
<feature type="domain" description="DYW" evidence="3">
    <location>
        <begin position="966"/>
        <end position="1058"/>
    </location>
</feature>
<dbReference type="InterPro" id="IPR002885">
    <property type="entry name" value="PPR_rpt"/>
</dbReference>
<dbReference type="PROSITE" id="PS51375">
    <property type="entry name" value="PPR"/>
    <property type="match status" value="7"/>
</dbReference>
<evidence type="ECO:0000259" key="3">
    <source>
        <dbReference type="Pfam" id="PF14432"/>
    </source>
</evidence>
<dbReference type="FunFam" id="1.25.40.10:FF:001202">
    <property type="entry name" value="Pentatricopeptide repeat-containing protein"/>
    <property type="match status" value="1"/>
</dbReference>
<gene>
    <name evidence="4" type="ORF">ZIOFF_031406</name>
</gene>
<feature type="repeat" description="PPR" evidence="2">
    <location>
        <begin position="549"/>
        <end position="583"/>
    </location>
</feature>
<dbReference type="InterPro" id="IPR032867">
    <property type="entry name" value="DYW_dom"/>
</dbReference>
<dbReference type="OrthoDB" id="185373at2759"/>
<accession>A0A8J5LAR3</accession>
<proteinExistence type="predicted"/>
<feature type="repeat" description="PPR" evidence="2">
    <location>
        <begin position="347"/>
        <end position="381"/>
    </location>
</feature>
<dbReference type="AlphaFoldDB" id="A0A8J5LAR3"/>
<dbReference type="FunFam" id="1.25.40.10:FF:000285">
    <property type="entry name" value="Pentatricopeptide repeat-containing protein, chloroplastic"/>
    <property type="match status" value="1"/>
</dbReference>
<evidence type="ECO:0000256" key="1">
    <source>
        <dbReference type="ARBA" id="ARBA00022737"/>
    </source>
</evidence>
<dbReference type="InterPro" id="IPR046848">
    <property type="entry name" value="E_motif"/>
</dbReference>
<dbReference type="GO" id="GO:0009451">
    <property type="term" value="P:RNA modification"/>
    <property type="evidence" value="ECO:0007669"/>
    <property type="project" value="InterPro"/>
</dbReference>
<organism evidence="4 5">
    <name type="scientific">Zingiber officinale</name>
    <name type="common">Ginger</name>
    <name type="synonym">Amomum zingiber</name>
    <dbReference type="NCBI Taxonomy" id="94328"/>
    <lineage>
        <taxon>Eukaryota</taxon>
        <taxon>Viridiplantae</taxon>
        <taxon>Streptophyta</taxon>
        <taxon>Embryophyta</taxon>
        <taxon>Tracheophyta</taxon>
        <taxon>Spermatophyta</taxon>
        <taxon>Magnoliopsida</taxon>
        <taxon>Liliopsida</taxon>
        <taxon>Zingiberales</taxon>
        <taxon>Zingiberaceae</taxon>
        <taxon>Zingiber</taxon>
    </lineage>
</organism>
<dbReference type="Pfam" id="PF20431">
    <property type="entry name" value="E_motif"/>
    <property type="match status" value="1"/>
</dbReference>
<evidence type="ECO:0000313" key="5">
    <source>
        <dbReference type="Proteomes" id="UP000734854"/>
    </source>
</evidence>
<dbReference type="GO" id="GO:0003723">
    <property type="term" value="F:RNA binding"/>
    <property type="evidence" value="ECO:0007669"/>
    <property type="project" value="InterPro"/>
</dbReference>
<evidence type="ECO:0000313" key="4">
    <source>
        <dbReference type="EMBL" id="KAG6506091.1"/>
    </source>
</evidence>
<feature type="repeat" description="PPR" evidence="2">
    <location>
        <begin position="786"/>
        <end position="820"/>
    </location>
</feature>
<keyword evidence="1" id="KW-0677">Repeat</keyword>
<dbReference type="Pfam" id="PF14432">
    <property type="entry name" value="DYW_deaminase"/>
    <property type="match status" value="1"/>
</dbReference>
<evidence type="ECO:0000256" key="2">
    <source>
        <dbReference type="PROSITE-ProRule" id="PRU00708"/>
    </source>
</evidence>
<dbReference type="FunFam" id="1.25.40.10:FF:000366">
    <property type="entry name" value="Pentatricopeptide (PPR) repeat-containing protein"/>
    <property type="match status" value="1"/>
</dbReference>
<dbReference type="Proteomes" id="UP000734854">
    <property type="component" value="Unassembled WGS sequence"/>
</dbReference>
<dbReference type="GO" id="GO:0008270">
    <property type="term" value="F:zinc ion binding"/>
    <property type="evidence" value="ECO:0007669"/>
    <property type="project" value="InterPro"/>
</dbReference>
<reference evidence="4 5" key="1">
    <citation type="submission" date="2020-08" db="EMBL/GenBank/DDBJ databases">
        <title>Plant Genome Project.</title>
        <authorList>
            <person name="Zhang R.-G."/>
        </authorList>
    </citation>
    <scope>NUCLEOTIDE SEQUENCE [LARGE SCALE GENOMIC DNA]</scope>
    <source>
        <tissue evidence="4">Rhizome</tissue>
    </source>
</reference>
<dbReference type="FunFam" id="1.25.40.10:FF:000031">
    <property type="entry name" value="Pentatricopeptide repeat-containing protein mitochondrial"/>
    <property type="match status" value="2"/>
</dbReference>
<feature type="repeat" description="PPR" evidence="2">
    <location>
        <begin position="751"/>
        <end position="785"/>
    </location>
</feature>
<dbReference type="Pfam" id="PF13041">
    <property type="entry name" value="PPR_2"/>
    <property type="match status" value="4"/>
</dbReference>
<dbReference type="FunFam" id="1.25.40.10:FF:000381">
    <property type="entry name" value="Pentatricopeptide repeat-containing protein"/>
    <property type="match status" value="1"/>
</dbReference>
<dbReference type="Pfam" id="PF01535">
    <property type="entry name" value="PPR"/>
    <property type="match status" value="7"/>
</dbReference>
<protein>
    <recommendedName>
        <fullName evidence="3">DYW domain-containing protein</fullName>
    </recommendedName>
</protein>
<name>A0A8J5LAR3_ZINOF</name>
<sequence>MHFKPHRGLCWGCHFHYALYHPPRSSPPRKIASLRKVSSLYAACHAQDESIEGEVEGHPTETMSKRDAFTVLNEVDVGVRVGRSSHASLLDCIPNVGSLVDAREIHTRNLKKPCHFVGTPQNCQVDSYLAFSEGTINSLDDMPHRTLSNHKIVGLLQRKEYNKVLSWFMRIMRNCGDPHSIVIASALRACCGNNNYWFLGQQIHAKTIRYGFVRDSIVGNPLIDLYSKSGDVDSARSVFEDLMLKDSISWVAMLSCLSQNGLGGEALHLFREMLLYGIVLTPYVLSSVLSACTKTDLFEHGELIHAQVVKLGFSSETVVGNALVTLYSRCGSLVLAEQIFNEMRCRDRVTYNTLISGYAQNGKKETPFRIFELMQCAGFRPDSITIAALLTACSSIGDVQRGKQLHSYVLKAGLSSEYIIEGSILDLYVKCADIETAREFFNTTDRGNVVLWNVMLVAYGQMGDLGKSFDMFYQMQSEGMQPNQYTYPSILRTCTYVGDLELGEQIHTLTIKTGFELNVYVSSVLIDMYSKCRHFEMARNILERLDKKDVVSWTAMIAGYAQHDFCLEALRTFVEMQLHGIKADNIGLASAISSCAGIKAIKQGLQIHAQACLSGYATDISIGNSLINLYARCGRTKEAYSVFDSVKIKDEISWNGLISGFAQSGSWEEALKVFERMDKYGVRANMFTFGSALSASANMAEIKQGKQIHARIIKTGYDCEIEAGNALISLYAKCGLIEDAKTEFFIMPERNEISWNAMITGYSQHGHGHDALKLFEQMKQEKLRPNHVTYIGILAACSHIGLVDQGLDYFRSMKEEHCLLPRPDHYACIVDILGRSGQLVRAKEFIEEMPTAPDAMVWRTLLSACTVHKNLEIGEVAAKHLLELEPDDSASYVLLSNIYAVARKWDCRDEVRQLMKDKGVKKEPGRSWIEVKNKVHAFFVGDKLHEQADTIYKFLEDLNNRAAEIGYTQDKYYLLHDSEQDQKDHTAHTHSEKLAVAFGLMSLSPEIPLLVMKNLRVCSDCHNWMKFVSSLACRAIVLRDPYRFHHFDKGSCSCGDYW</sequence>
<keyword evidence="5" id="KW-1185">Reference proteome</keyword>
<feature type="repeat" description="PPR" evidence="2">
    <location>
        <begin position="650"/>
        <end position="684"/>
    </location>
</feature>
<feature type="repeat" description="PPR" evidence="2">
    <location>
        <begin position="246"/>
        <end position="280"/>
    </location>
</feature>
<dbReference type="EMBL" id="JACMSC010000009">
    <property type="protein sequence ID" value="KAG6506091.1"/>
    <property type="molecule type" value="Genomic_DNA"/>
</dbReference>
<comment type="caution">
    <text evidence="4">The sequence shown here is derived from an EMBL/GenBank/DDBJ whole genome shotgun (WGS) entry which is preliminary data.</text>
</comment>